<proteinExistence type="predicted"/>
<dbReference type="InterPro" id="IPR052918">
    <property type="entry name" value="Motility_Chemotaxis_Reg"/>
</dbReference>
<dbReference type="SUPFAM" id="SSF50998">
    <property type="entry name" value="Quinoprotein alcohol dehydrogenase-like"/>
    <property type="match status" value="1"/>
</dbReference>
<dbReference type="InterPro" id="IPR011047">
    <property type="entry name" value="Quinoprotein_ADH-like_sf"/>
</dbReference>
<dbReference type="eggNOG" id="COG1520">
    <property type="taxonomic scope" value="Bacteria"/>
</dbReference>
<dbReference type="PANTHER" id="PTHR35580:SF1">
    <property type="entry name" value="PHYTASE-LIKE DOMAIN-CONTAINING PROTEIN"/>
    <property type="match status" value="1"/>
</dbReference>
<comment type="caution">
    <text evidence="1">The sequence shown here is derived from an EMBL/GenBank/DDBJ whole genome shotgun (WGS) entry which is preliminary data.</text>
</comment>
<name>A0A017TCJ9_9BACT</name>
<gene>
    <name evidence="1" type="ORF">CAP_1233</name>
</gene>
<dbReference type="AlphaFoldDB" id="A0A017TCJ9"/>
<dbReference type="PANTHER" id="PTHR35580">
    <property type="entry name" value="CELL SURFACE GLYCOPROTEIN (S-LAYER PROTEIN)-LIKE PROTEIN"/>
    <property type="match status" value="1"/>
</dbReference>
<organism evidence="1 2">
    <name type="scientific">Chondromyces apiculatus DSM 436</name>
    <dbReference type="NCBI Taxonomy" id="1192034"/>
    <lineage>
        <taxon>Bacteria</taxon>
        <taxon>Pseudomonadati</taxon>
        <taxon>Myxococcota</taxon>
        <taxon>Polyangia</taxon>
        <taxon>Polyangiales</taxon>
        <taxon>Polyangiaceae</taxon>
        <taxon>Chondromyces</taxon>
    </lineage>
</organism>
<accession>A0A017TCJ9</accession>
<evidence type="ECO:0000313" key="1">
    <source>
        <dbReference type="EMBL" id="EYF06974.1"/>
    </source>
</evidence>
<reference evidence="1 2" key="1">
    <citation type="submission" date="2013-05" db="EMBL/GenBank/DDBJ databases">
        <title>Genome assembly of Chondromyces apiculatus DSM 436.</title>
        <authorList>
            <person name="Sharma G."/>
            <person name="Khatri I."/>
            <person name="Kaur C."/>
            <person name="Mayilraj S."/>
            <person name="Subramanian S."/>
        </authorList>
    </citation>
    <scope>NUCLEOTIDE SEQUENCE [LARGE SCALE GENOMIC DNA]</scope>
    <source>
        <strain evidence="1 2">DSM 436</strain>
    </source>
</reference>
<protein>
    <submittedName>
        <fullName evidence="1">Uncharacterized protein</fullName>
    </submittedName>
</protein>
<sequence length="422" mass="42782">MALTDDDVDTPAPAVAVDSAGNVFVAGTFRGELRGDGELLMTSLGERDAYVLKLGPTGGLLWTARLGGPGDQRIYGVAVDAAEGVFITGEYKGELAFGSEVLSSPETTNMFVARLDASGAPLCAREHGDADGDQFGIDVAAVGNGAVVVGMYFGTIELGGTTYGNAGDRDTFIARFDAQCEVVWSHAYGSTGADFGWSVAATAGGRVALGMDSPGTLDLGGGELPGDDTDDDALLASLGPSGEYLWGKRLGDGDSQWAPRVSFDLAGNVLAAGSLWGQMDLGVDVLTSAGGPDVYVLKIDGAGTPLWGRRYGDGLEQHAFKTAVDASGAVLVTGGMQGTVDFGGGSRASAGNMDLFVLKLDGDGQHLWSLHAGDAAEQVGTGLAVAGSGAAVVSGYFSGTMDLGKQLVSTSGVDGFVARLAP</sequence>
<evidence type="ECO:0000313" key="2">
    <source>
        <dbReference type="Proteomes" id="UP000019678"/>
    </source>
</evidence>
<dbReference type="EMBL" id="ASRX01000013">
    <property type="protein sequence ID" value="EYF06974.1"/>
    <property type="molecule type" value="Genomic_DNA"/>
</dbReference>
<dbReference type="Proteomes" id="UP000019678">
    <property type="component" value="Unassembled WGS sequence"/>
</dbReference>
<dbReference type="STRING" id="1192034.CAP_1233"/>
<keyword evidence="2" id="KW-1185">Reference proteome</keyword>